<dbReference type="EMBL" id="JAEMNV010000009">
    <property type="protein sequence ID" value="MBJ8342050.1"/>
    <property type="molecule type" value="Genomic_DNA"/>
</dbReference>
<gene>
    <name evidence="1" type="ORF">JGU71_24480</name>
</gene>
<name>A0A934NVS7_9NOCA</name>
<reference evidence="1" key="1">
    <citation type="submission" date="2020-12" db="EMBL/GenBank/DDBJ databases">
        <title>Antrihabitans popcorni sp. nov. and Antrihabitans auranticaus sp. nov., isolated from a larva cave.</title>
        <authorList>
            <person name="Lee S.D."/>
            <person name="Kim I.S."/>
        </authorList>
    </citation>
    <scope>NUCLEOTIDE SEQUENCE</scope>
    <source>
        <strain evidence="1">YC3-6</strain>
    </source>
</reference>
<proteinExistence type="predicted"/>
<dbReference type="InterPro" id="IPR011051">
    <property type="entry name" value="RmlC_Cupin_sf"/>
</dbReference>
<comment type="caution">
    <text evidence="1">The sequence shown here is derived from an EMBL/GenBank/DDBJ whole genome shotgun (WGS) entry which is preliminary data.</text>
</comment>
<dbReference type="Gene3D" id="2.60.120.10">
    <property type="entry name" value="Jelly Rolls"/>
    <property type="match status" value="1"/>
</dbReference>
<dbReference type="PANTHER" id="PTHR37943">
    <property type="entry name" value="PROTEIN VES"/>
    <property type="match status" value="1"/>
</dbReference>
<dbReference type="PANTHER" id="PTHR37943:SF1">
    <property type="entry name" value="PROTEIN VES"/>
    <property type="match status" value="1"/>
</dbReference>
<keyword evidence="2" id="KW-1185">Reference proteome</keyword>
<evidence type="ECO:0000313" key="2">
    <source>
        <dbReference type="Proteomes" id="UP000655868"/>
    </source>
</evidence>
<dbReference type="InterPro" id="IPR014710">
    <property type="entry name" value="RmlC-like_jellyroll"/>
</dbReference>
<protein>
    <submittedName>
        <fullName evidence="1">HutD family protein</fullName>
    </submittedName>
</protein>
<dbReference type="InterPro" id="IPR010282">
    <property type="entry name" value="Uncharacterised_HutD/Ves"/>
</dbReference>
<organism evidence="1 2">
    <name type="scientific">Antrihabitans stalagmiti</name>
    <dbReference type="NCBI Taxonomy" id="2799499"/>
    <lineage>
        <taxon>Bacteria</taxon>
        <taxon>Bacillati</taxon>
        <taxon>Actinomycetota</taxon>
        <taxon>Actinomycetes</taxon>
        <taxon>Mycobacteriales</taxon>
        <taxon>Nocardiaceae</taxon>
        <taxon>Antrihabitans</taxon>
    </lineage>
</organism>
<dbReference type="RefSeq" id="WP_199707268.1">
    <property type="nucleotide sequence ID" value="NZ_JAEMNV010000009.1"/>
</dbReference>
<sequence length="184" mass="19416">MTNRTSAVRPTDRKRVPWKNGEGVTEEIAAGDGTTPLWRVSIADLSSQPSTFSAFEGQHRVFTVIGTHGATLDWDGMKTDVEPFQPFPFDGSLPPKCTTSGPTRALNVMVDKSAGTATVSVRSVGSEHIETDRCAITVVYVAGGSVAASGTEAQVGDCLVVDHDSVVLRGNADVLIARIQLTTG</sequence>
<evidence type="ECO:0000313" key="1">
    <source>
        <dbReference type="EMBL" id="MBJ8342050.1"/>
    </source>
</evidence>
<dbReference type="Proteomes" id="UP000655868">
    <property type="component" value="Unassembled WGS sequence"/>
</dbReference>
<dbReference type="AlphaFoldDB" id="A0A934NVS7"/>
<accession>A0A934NVS7</accession>
<dbReference type="SUPFAM" id="SSF51182">
    <property type="entry name" value="RmlC-like cupins"/>
    <property type="match status" value="1"/>
</dbReference>
<dbReference type="Pfam" id="PF05962">
    <property type="entry name" value="HutD"/>
    <property type="match status" value="1"/>
</dbReference>